<dbReference type="EMBL" id="CP016537">
    <property type="protein sequence ID" value="ANU13175.1"/>
    <property type="molecule type" value="Genomic_DNA"/>
</dbReference>
<accession>A0A1C7DNX8</accession>
<reference evidence="2" key="1">
    <citation type="submission" date="2016-07" db="EMBL/GenBank/DDBJ databases">
        <authorList>
            <person name="See-Too W.S."/>
        </authorList>
    </citation>
    <scope>NUCLEOTIDE SEQUENCE [LARGE SCALE GENOMIC DNA]</scope>
    <source>
        <strain evidence="2">DSM 24743</strain>
    </source>
</reference>
<dbReference type="AlphaFoldDB" id="A0A1C7DNX8"/>
<evidence type="ECO:0000313" key="1">
    <source>
        <dbReference type="EMBL" id="ANU13175.1"/>
    </source>
</evidence>
<protein>
    <submittedName>
        <fullName evidence="1">Uncharacterized protein</fullName>
    </submittedName>
</protein>
<dbReference type="Proteomes" id="UP000092687">
    <property type="component" value="Chromosome"/>
</dbReference>
<dbReference type="RefSeq" id="WP_008497481.1">
    <property type="nucleotide sequence ID" value="NZ_CP016537.2"/>
</dbReference>
<name>A0A1C7DNX8_9BACL</name>
<organism evidence="1 2">
    <name type="scientific">Planococcus halocryophilus</name>
    <dbReference type="NCBI Taxonomy" id="1215089"/>
    <lineage>
        <taxon>Bacteria</taxon>
        <taxon>Bacillati</taxon>
        <taxon>Bacillota</taxon>
        <taxon>Bacilli</taxon>
        <taxon>Bacillales</taxon>
        <taxon>Caryophanaceae</taxon>
        <taxon>Planococcus</taxon>
    </lineage>
</organism>
<dbReference type="KEGG" id="phc:BBI08_04665"/>
<proteinExistence type="predicted"/>
<evidence type="ECO:0000313" key="2">
    <source>
        <dbReference type="Proteomes" id="UP000092687"/>
    </source>
</evidence>
<dbReference type="OrthoDB" id="2428449at2"/>
<sequence length="133" mass="15485">MVETDLLVKTSEKVNGFLGGEMEFYNGLWHLEKRRDVKVLTSSGLYVSWSLDLSVTYEMTIENHKAINQAEVFLLPEELLVFIGELIRHPIFFPTRYSQQLSTERGMYCLRITSHESPEHFAERLSDSLRTLE</sequence>
<keyword evidence="2" id="KW-1185">Reference proteome</keyword>
<gene>
    <name evidence="1" type="ORF">BBI08_04665</name>
</gene>
<reference evidence="2" key="2">
    <citation type="submission" date="2016-10" db="EMBL/GenBank/DDBJ databases">
        <authorList>
            <person name="See-Too W.S."/>
        </authorList>
    </citation>
    <scope>NUCLEOTIDE SEQUENCE [LARGE SCALE GENOMIC DNA]</scope>
    <source>
        <strain evidence="2">DSM 24743</strain>
    </source>
</reference>